<gene>
    <name evidence="2" type="ORF">MGALJ_36480</name>
</gene>
<keyword evidence="3" id="KW-1185">Reference proteome</keyword>
<dbReference type="AlphaFoldDB" id="A0A9W4B4V7"/>
<reference evidence="2 3" key="1">
    <citation type="journal article" date="2019" name="Emerg. Microbes Infect.">
        <title>Comprehensive subspecies identification of 175 nontuberculous mycobacteria species based on 7547 genomic profiles.</title>
        <authorList>
            <person name="Matsumoto Y."/>
            <person name="Kinjo T."/>
            <person name="Motooka D."/>
            <person name="Nabeya D."/>
            <person name="Jung N."/>
            <person name="Uechi K."/>
            <person name="Horii T."/>
            <person name="Iida T."/>
            <person name="Fujita J."/>
            <person name="Nakamura S."/>
        </authorList>
    </citation>
    <scope>NUCLEOTIDE SEQUENCE [LARGE SCALE GENOMIC DNA]</scope>
    <source>
        <strain evidence="2 3">JCM 6399</strain>
    </source>
</reference>
<sequence>MVFVLVDMDVLLLHGWLAGMGGQATWGYSRVRREGTARLLSSYNNNSNNPRRGTDRLRGAW</sequence>
<evidence type="ECO:0000313" key="2">
    <source>
        <dbReference type="EMBL" id="BBY93979.1"/>
    </source>
</evidence>
<dbReference type="KEGG" id="mgau:MGALJ_36480"/>
<name>A0A9W4B4V7_9MYCO</name>
<feature type="region of interest" description="Disordered" evidence="1">
    <location>
        <begin position="41"/>
        <end position="61"/>
    </location>
</feature>
<accession>A0A9W4B4V7</accession>
<evidence type="ECO:0000313" key="3">
    <source>
        <dbReference type="Proteomes" id="UP000465785"/>
    </source>
</evidence>
<protein>
    <submittedName>
        <fullName evidence="2">Uncharacterized protein</fullName>
    </submittedName>
</protein>
<dbReference type="EMBL" id="AP022601">
    <property type="protein sequence ID" value="BBY93979.1"/>
    <property type="molecule type" value="Genomic_DNA"/>
</dbReference>
<dbReference type="Proteomes" id="UP000465785">
    <property type="component" value="Chromosome"/>
</dbReference>
<feature type="compositionally biased region" description="Basic and acidic residues" evidence="1">
    <location>
        <begin position="52"/>
        <end position="61"/>
    </location>
</feature>
<organism evidence="2 3">
    <name type="scientific">Mycobacterium gallinarum</name>
    <dbReference type="NCBI Taxonomy" id="39689"/>
    <lineage>
        <taxon>Bacteria</taxon>
        <taxon>Bacillati</taxon>
        <taxon>Actinomycetota</taxon>
        <taxon>Actinomycetes</taxon>
        <taxon>Mycobacteriales</taxon>
        <taxon>Mycobacteriaceae</taxon>
        <taxon>Mycobacterium</taxon>
    </lineage>
</organism>
<proteinExistence type="predicted"/>
<evidence type="ECO:0000256" key="1">
    <source>
        <dbReference type="SAM" id="MobiDB-lite"/>
    </source>
</evidence>